<gene>
    <name evidence="1" type="ORF">GCM10011505_33550</name>
</gene>
<dbReference type="Pfam" id="PF10127">
    <property type="entry name" value="RlaP"/>
    <property type="match status" value="1"/>
</dbReference>
<dbReference type="EMBL" id="BMDZ01000043">
    <property type="protein sequence ID" value="GGB49760.1"/>
    <property type="molecule type" value="Genomic_DNA"/>
</dbReference>
<protein>
    <recommendedName>
        <fullName evidence="3">Nucleotidyltransferase</fullName>
    </recommendedName>
</protein>
<dbReference type="Proteomes" id="UP000603352">
    <property type="component" value="Unassembled WGS sequence"/>
</dbReference>
<comment type="caution">
    <text evidence="1">The sequence shown here is derived from an EMBL/GenBank/DDBJ whole genome shotgun (WGS) entry which is preliminary data.</text>
</comment>
<dbReference type="InterPro" id="IPR018775">
    <property type="entry name" value="RlaP"/>
</dbReference>
<dbReference type="RefSeq" id="WP_188579928.1">
    <property type="nucleotide sequence ID" value="NZ_BMDZ01000043.1"/>
</dbReference>
<organism evidence="1 2">
    <name type="scientific">Tistrella bauzanensis</name>
    <dbReference type="NCBI Taxonomy" id="657419"/>
    <lineage>
        <taxon>Bacteria</taxon>
        <taxon>Pseudomonadati</taxon>
        <taxon>Pseudomonadota</taxon>
        <taxon>Alphaproteobacteria</taxon>
        <taxon>Geminicoccales</taxon>
        <taxon>Geminicoccaceae</taxon>
        <taxon>Tistrella</taxon>
    </lineage>
</organism>
<keyword evidence="2" id="KW-1185">Reference proteome</keyword>
<evidence type="ECO:0000313" key="2">
    <source>
        <dbReference type="Proteomes" id="UP000603352"/>
    </source>
</evidence>
<sequence length="284" mass="31649">MSLRQIAPDMDPVIVGQIDRRLDALCSDHRVTIPLAIESGSRAWGFPSPDSDYDCRFVYVRSLDQYLTPWPPRDVIETPLDAIFDVNGWDLGKALHLLVKGNAVILEWLMSPVIYRGDNRFRQAFLDLAERHANPALIARHYLHLGEHQRATAFGDGRSVPQKKIFYALRPAMALRWLRLHPQAQFPPMQFQTLMSEGEVPAEVRAVAEALLARKTVSHELGSAPLDPVIGAFIDSEFTRARTYFPGERVAMPAEAKEDAAAFFHATVLSQTPALAHAASMAGT</sequence>
<name>A0ABQ1IQ34_9PROT</name>
<evidence type="ECO:0008006" key="3">
    <source>
        <dbReference type="Google" id="ProtNLM"/>
    </source>
</evidence>
<dbReference type="PANTHER" id="PTHR34817:SF2">
    <property type="entry name" value="NUCLEOTIDYLTRANSFERASE"/>
    <property type="match status" value="1"/>
</dbReference>
<dbReference type="PANTHER" id="PTHR34817">
    <property type="entry name" value="NUCLEOTIDYLTRANSFERASE"/>
    <property type="match status" value="1"/>
</dbReference>
<reference evidence="2" key="1">
    <citation type="journal article" date="2019" name="Int. J. Syst. Evol. Microbiol.">
        <title>The Global Catalogue of Microorganisms (GCM) 10K type strain sequencing project: providing services to taxonomists for standard genome sequencing and annotation.</title>
        <authorList>
            <consortium name="The Broad Institute Genomics Platform"/>
            <consortium name="The Broad Institute Genome Sequencing Center for Infectious Disease"/>
            <person name="Wu L."/>
            <person name="Ma J."/>
        </authorList>
    </citation>
    <scope>NUCLEOTIDE SEQUENCE [LARGE SCALE GENOMIC DNA]</scope>
    <source>
        <strain evidence="2">CGMCC 1.10188</strain>
    </source>
</reference>
<evidence type="ECO:0000313" key="1">
    <source>
        <dbReference type="EMBL" id="GGB49760.1"/>
    </source>
</evidence>
<accession>A0ABQ1IQ34</accession>
<proteinExistence type="predicted"/>